<reference evidence="1 2" key="1">
    <citation type="submission" date="2019-07" db="EMBL/GenBank/DDBJ databases">
        <title>Genome sequence of 2 isolates from Red Sea Mangroves.</title>
        <authorList>
            <person name="Sefrji F."/>
            <person name="Michoud G."/>
            <person name="Merlino G."/>
            <person name="Daffonchio D."/>
        </authorList>
    </citation>
    <scope>NUCLEOTIDE SEQUENCE [LARGE SCALE GENOMIC DNA]</scope>
    <source>
        <strain evidence="1 2">R1DC41</strain>
    </source>
</reference>
<accession>A0A7S8HFH7</accession>
<dbReference type="EMBL" id="CP049742">
    <property type="protein sequence ID" value="QPC46445.1"/>
    <property type="molecule type" value="Genomic_DNA"/>
</dbReference>
<dbReference type="GO" id="GO:0043937">
    <property type="term" value="P:regulation of sporulation"/>
    <property type="evidence" value="ECO:0007669"/>
    <property type="project" value="InterPro"/>
</dbReference>
<dbReference type="InterPro" id="IPR036638">
    <property type="entry name" value="HLH_DNA-bd_sf"/>
</dbReference>
<evidence type="ECO:0000313" key="1">
    <source>
        <dbReference type="EMBL" id="QPC46445.1"/>
    </source>
</evidence>
<dbReference type="Pfam" id="PF09388">
    <property type="entry name" value="SpoOE-like"/>
    <property type="match status" value="1"/>
</dbReference>
<keyword evidence="2" id="KW-1185">Reference proteome</keyword>
<dbReference type="KEGG" id="mcui:G8O30_05440"/>
<name>A0A7S8HFH7_9BACI</name>
<evidence type="ECO:0000313" key="2">
    <source>
        <dbReference type="Proteomes" id="UP000593626"/>
    </source>
</evidence>
<protein>
    <submittedName>
        <fullName evidence="1">Aspartyl-phosphate phosphatase Spo0E family protein</fullName>
    </submittedName>
</protein>
<gene>
    <name evidence="1" type="ORF">G8O30_05440</name>
</gene>
<dbReference type="Proteomes" id="UP000593626">
    <property type="component" value="Chromosome"/>
</dbReference>
<dbReference type="RefSeq" id="WP_239673967.1">
    <property type="nucleotide sequence ID" value="NZ_CP049742.1"/>
</dbReference>
<dbReference type="InterPro" id="IPR018540">
    <property type="entry name" value="Spo0E-like"/>
</dbReference>
<dbReference type="SUPFAM" id="SSF140500">
    <property type="entry name" value="BAS1536-like"/>
    <property type="match status" value="1"/>
</dbReference>
<dbReference type="GO" id="GO:0046983">
    <property type="term" value="F:protein dimerization activity"/>
    <property type="evidence" value="ECO:0007669"/>
    <property type="project" value="InterPro"/>
</dbReference>
<dbReference type="Gene3D" id="4.10.280.10">
    <property type="entry name" value="Helix-loop-helix DNA-binding domain"/>
    <property type="match status" value="1"/>
</dbReference>
<dbReference type="AlphaFoldDB" id="A0A7S8HFH7"/>
<proteinExistence type="predicted"/>
<organism evidence="1 2">
    <name type="scientific">Mangrovibacillus cuniculi</name>
    <dbReference type="NCBI Taxonomy" id="2593652"/>
    <lineage>
        <taxon>Bacteria</taxon>
        <taxon>Bacillati</taxon>
        <taxon>Bacillota</taxon>
        <taxon>Bacilli</taxon>
        <taxon>Bacillales</taxon>
        <taxon>Bacillaceae</taxon>
        <taxon>Mangrovibacillus</taxon>
    </lineage>
</organism>
<sequence length="62" mass="7152">MRSNKELMQQIETKRAELIVVATKEGFSAHRAVELSQQLDVLINEFNRRTSKKITTKTVTSF</sequence>
<dbReference type="InterPro" id="IPR037208">
    <property type="entry name" value="Spo0E-like_sf"/>
</dbReference>